<proteinExistence type="predicted"/>
<accession>A0A5A7PBR6</accession>
<dbReference type="AlphaFoldDB" id="A0A5A7PBR6"/>
<protein>
    <submittedName>
        <fullName evidence="2">Isoleucine--tRNA ligase</fullName>
    </submittedName>
</protein>
<organism evidence="2 3">
    <name type="scientific">Striga asiatica</name>
    <name type="common">Asiatic witchweed</name>
    <name type="synonym">Buchnera asiatica</name>
    <dbReference type="NCBI Taxonomy" id="4170"/>
    <lineage>
        <taxon>Eukaryota</taxon>
        <taxon>Viridiplantae</taxon>
        <taxon>Streptophyta</taxon>
        <taxon>Embryophyta</taxon>
        <taxon>Tracheophyta</taxon>
        <taxon>Spermatophyta</taxon>
        <taxon>Magnoliopsida</taxon>
        <taxon>eudicotyledons</taxon>
        <taxon>Gunneridae</taxon>
        <taxon>Pentapetalae</taxon>
        <taxon>asterids</taxon>
        <taxon>lamiids</taxon>
        <taxon>Lamiales</taxon>
        <taxon>Orobanchaceae</taxon>
        <taxon>Buchnereae</taxon>
        <taxon>Striga</taxon>
    </lineage>
</organism>
<reference evidence="3" key="1">
    <citation type="journal article" date="2019" name="Curr. Biol.">
        <title>Genome Sequence of Striga asiatica Provides Insight into the Evolution of Plant Parasitism.</title>
        <authorList>
            <person name="Yoshida S."/>
            <person name="Kim S."/>
            <person name="Wafula E.K."/>
            <person name="Tanskanen J."/>
            <person name="Kim Y.M."/>
            <person name="Honaas L."/>
            <person name="Yang Z."/>
            <person name="Spallek T."/>
            <person name="Conn C.E."/>
            <person name="Ichihashi Y."/>
            <person name="Cheong K."/>
            <person name="Cui S."/>
            <person name="Der J.P."/>
            <person name="Gundlach H."/>
            <person name="Jiao Y."/>
            <person name="Hori C."/>
            <person name="Ishida J.K."/>
            <person name="Kasahara H."/>
            <person name="Kiba T."/>
            <person name="Kim M.S."/>
            <person name="Koo N."/>
            <person name="Laohavisit A."/>
            <person name="Lee Y.H."/>
            <person name="Lumba S."/>
            <person name="McCourt P."/>
            <person name="Mortimer J.C."/>
            <person name="Mutuku J.M."/>
            <person name="Nomura T."/>
            <person name="Sasaki-Sekimoto Y."/>
            <person name="Seto Y."/>
            <person name="Wang Y."/>
            <person name="Wakatake T."/>
            <person name="Sakakibara H."/>
            <person name="Demura T."/>
            <person name="Yamaguchi S."/>
            <person name="Yoneyama K."/>
            <person name="Manabe R.I."/>
            <person name="Nelson D.C."/>
            <person name="Schulman A.H."/>
            <person name="Timko M.P."/>
            <person name="dePamphilis C.W."/>
            <person name="Choi D."/>
            <person name="Shirasu K."/>
        </authorList>
    </citation>
    <scope>NUCLEOTIDE SEQUENCE [LARGE SCALE GENOMIC DNA]</scope>
    <source>
        <strain evidence="3">cv. UVA1</strain>
    </source>
</reference>
<feature type="non-terminal residue" evidence="2">
    <location>
        <position position="106"/>
    </location>
</feature>
<keyword evidence="3" id="KW-1185">Reference proteome</keyword>
<sequence length="106" mass="11979">KSSSPSSSLLRGLTQPWIQGTSKKTPTGLAPRTPNLSRVQDLLDDTGRGWNRSLVESQFLPEEAEAILKMKGMDPHREDSLQWVGNAKRKFIVADTYKSLIERKWL</sequence>
<feature type="compositionally biased region" description="Polar residues" evidence="1">
    <location>
        <begin position="16"/>
        <end position="25"/>
    </location>
</feature>
<dbReference type="EMBL" id="BKCP01004306">
    <property type="protein sequence ID" value="GER30122.1"/>
    <property type="molecule type" value="Genomic_DNA"/>
</dbReference>
<dbReference type="OrthoDB" id="914203at2759"/>
<keyword evidence="2" id="KW-0436">Ligase</keyword>
<name>A0A5A7PBR6_STRAF</name>
<feature type="region of interest" description="Disordered" evidence="1">
    <location>
        <begin position="1"/>
        <end position="35"/>
    </location>
</feature>
<dbReference type="GO" id="GO:0016874">
    <property type="term" value="F:ligase activity"/>
    <property type="evidence" value="ECO:0007669"/>
    <property type="project" value="UniProtKB-KW"/>
</dbReference>
<gene>
    <name evidence="2" type="ORF">STAS_06048</name>
</gene>
<comment type="caution">
    <text evidence="2">The sequence shown here is derived from an EMBL/GenBank/DDBJ whole genome shotgun (WGS) entry which is preliminary data.</text>
</comment>
<evidence type="ECO:0000256" key="1">
    <source>
        <dbReference type="SAM" id="MobiDB-lite"/>
    </source>
</evidence>
<evidence type="ECO:0000313" key="3">
    <source>
        <dbReference type="Proteomes" id="UP000325081"/>
    </source>
</evidence>
<feature type="non-terminal residue" evidence="2">
    <location>
        <position position="1"/>
    </location>
</feature>
<dbReference type="Proteomes" id="UP000325081">
    <property type="component" value="Unassembled WGS sequence"/>
</dbReference>
<evidence type="ECO:0000313" key="2">
    <source>
        <dbReference type="EMBL" id="GER30122.1"/>
    </source>
</evidence>